<dbReference type="Pfam" id="PF01454">
    <property type="entry name" value="MAGE"/>
    <property type="match status" value="1"/>
</dbReference>
<dbReference type="InterPro" id="IPR002190">
    <property type="entry name" value="MHD_dom"/>
</dbReference>
<feature type="coiled-coil region" evidence="1">
    <location>
        <begin position="344"/>
        <end position="371"/>
    </location>
</feature>
<feature type="domain" description="MAGE" evidence="3">
    <location>
        <begin position="83"/>
        <end position="319"/>
    </location>
</feature>
<feature type="region of interest" description="Disordered" evidence="2">
    <location>
        <begin position="141"/>
        <end position="165"/>
    </location>
</feature>
<dbReference type="Gene3D" id="1.10.10.1210">
    <property type="entry name" value="MAGE homology domain, winged helix WH2 motif"/>
    <property type="match status" value="1"/>
</dbReference>
<keyword evidence="5" id="KW-1185">Reference proteome</keyword>
<dbReference type="HOGENOM" id="CLU_049350_0_0_1"/>
<evidence type="ECO:0000256" key="2">
    <source>
        <dbReference type="SAM" id="MobiDB-lite"/>
    </source>
</evidence>
<dbReference type="SMART" id="SM01373">
    <property type="entry name" value="MAGE"/>
    <property type="match status" value="1"/>
</dbReference>
<dbReference type="EMBL" id="HE681723">
    <property type="protein sequence ID" value="CCG23991.1"/>
    <property type="molecule type" value="Genomic_DNA"/>
</dbReference>
<gene>
    <name evidence="4" type="ORF">CORT_0E04040</name>
</gene>
<organism evidence="4 5">
    <name type="scientific">Candida orthopsilosis (strain 90-125)</name>
    <name type="common">Yeast</name>
    <dbReference type="NCBI Taxonomy" id="1136231"/>
    <lineage>
        <taxon>Eukaryota</taxon>
        <taxon>Fungi</taxon>
        <taxon>Dikarya</taxon>
        <taxon>Ascomycota</taxon>
        <taxon>Saccharomycotina</taxon>
        <taxon>Pichiomycetes</taxon>
        <taxon>Debaryomycetaceae</taxon>
        <taxon>Candida/Lodderomyces clade</taxon>
        <taxon>Candida</taxon>
    </lineage>
</organism>
<protein>
    <recommendedName>
        <fullName evidence="3">MAGE domain-containing protein</fullName>
    </recommendedName>
</protein>
<evidence type="ECO:0000256" key="1">
    <source>
        <dbReference type="SAM" id="Coils"/>
    </source>
</evidence>
<dbReference type="RefSeq" id="XP_003870122.1">
    <property type="nucleotide sequence ID" value="XM_003870073.1"/>
</dbReference>
<reference evidence="4 5" key="1">
    <citation type="journal article" date="2012" name="PLoS ONE">
        <title>Sequence and analysis of the genome of the pathogenic yeast Candida orthopsilosis.</title>
        <authorList>
            <person name="Riccombeni A."/>
            <person name="Vidanes G."/>
            <person name="Proux-Wera E."/>
            <person name="Wolfe K.H."/>
            <person name="Butler G."/>
        </authorList>
    </citation>
    <scope>NUCLEOTIDE SEQUENCE [LARGE SCALE GENOMIC DNA]</scope>
    <source>
        <strain evidence="4 5">Co 90-125</strain>
    </source>
</reference>
<evidence type="ECO:0000313" key="5">
    <source>
        <dbReference type="Proteomes" id="UP000005018"/>
    </source>
</evidence>
<dbReference type="KEGG" id="cot:CORT_0E04040"/>
<evidence type="ECO:0000259" key="3">
    <source>
        <dbReference type="SMART" id="SM01373"/>
    </source>
</evidence>
<name>H8X763_CANO9</name>
<dbReference type="InterPro" id="IPR041899">
    <property type="entry name" value="MAGE_WH2"/>
</dbReference>
<dbReference type="Proteomes" id="UP000005018">
    <property type="component" value="Chromosome 5"/>
</dbReference>
<feature type="region of interest" description="Disordered" evidence="2">
    <location>
        <begin position="1"/>
        <end position="74"/>
    </location>
</feature>
<evidence type="ECO:0000313" key="4">
    <source>
        <dbReference type="EMBL" id="CCG23991.1"/>
    </source>
</evidence>
<dbReference type="eggNOG" id="KOG4562">
    <property type="taxonomic scope" value="Eukaryota"/>
</dbReference>
<keyword evidence="1" id="KW-0175">Coiled coil</keyword>
<dbReference type="AlphaFoldDB" id="H8X763"/>
<dbReference type="GeneID" id="14541053"/>
<dbReference type="OrthoDB" id="205198at2759"/>
<proteinExistence type="predicted"/>
<sequence length="376" mass="42805">MPKRKIPLEELDVDGNEQYYDSGAAATDDDDYVEDPQSNRKRRQTVEHSTQADLEYEEEDNNNSSGAPGFLGDGDKAHDVNYVVKLILTKDARGQNFQKMHINQYLTNKRFKTDSLLDDAIAILQNIYGLTLVDAPTVKQERKFHSSQRKQTEPLNSANGDKNSKRQLPRNRFFLASSLSKQAQEVLGELWMKKVDSSLDKTKIGDARFFIPKYTKSPLPRSNSDLVKTGIMILVTTLVILSENHIMESQLIRSLKKFGISESVNMKNTNLNMNWDDILKELVSREYLTKVQLDASANDKIYSISLGRRSITELTPMGVYGYIKTLYGSDFNEVIADRTRVTIERAYGVELKNENKEIEEEEQQIQVANNGETETT</sequence>
<accession>H8X763</accession>